<dbReference type="PANTHER" id="PTHR48041:SF119">
    <property type="entry name" value="ROA1P"/>
    <property type="match status" value="1"/>
</dbReference>
<evidence type="ECO:0000256" key="6">
    <source>
        <dbReference type="ARBA" id="ARBA00022989"/>
    </source>
</evidence>
<dbReference type="InterPro" id="IPR050352">
    <property type="entry name" value="ABCG_transporters"/>
</dbReference>
<dbReference type="RefSeq" id="XP_022460878.1">
    <property type="nucleotide sequence ID" value="XM_022606002.1"/>
</dbReference>
<feature type="domain" description="ABC transporter" evidence="9">
    <location>
        <begin position="45"/>
        <end position="288"/>
    </location>
</feature>
<comment type="subcellular location">
    <subcellularLocation>
        <location evidence="1">Membrane</location>
        <topology evidence="1">Multi-pass membrane protein</topology>
    </subcellularLocation>
</comment>
<feature type="transmembrane region" description="Helical" evidence="8">
    <location>
        <begin position="1265"/>
        <end position="1289"/>
    </location>
</feature>
<reference evidence="10" key="1">
    <citation type="submission" date="2013-12" db="EMBL/GenBank/DDBJ databases">
        <authorList>
            <person name="Genoscope - CEA"/>
        </authorList>
    </citation>
    <scope>NUCLEOTIDE SEQUENCE</scope>
    <source>
        <strain evidence="10">CBS 1993</strain>
    </source>
</reference>
<evidence type="ECO:0000256" key="2">
    <source>
        <dbReference type="ARBA" id="ARBA00022448"/>
    </source>
</evidence>
<dbReference type="Pfam" id="PF19055">
    <property type="entry name" value="ABC2_membrane_7"/>
    <property type="match status" value="2"/>
</dbReference>
<feature type="transmembrane region" description="Helical" evidence="8">
    <location>
        <begin position="490"/>
        <end position="513"/>
    </location>
</feature>
<accession>W6MR98</accession>
<feature type="transmembrane region" description="Helical" evidence="8">
    <location>
        <begin position="1186"/>
        <end position="1209"/>
    </location>
</feature>
<evidence type="ECO:0000256" key="7">
    <source>
        <dbReference type="ARBA" id="ARBA00023136"/>
    </source>
</evidence>
<dbReference type="GeneID" id="34522266"/>
<dbReference type="EMBL" id="HG793130">
    <property type="protein sequence ID" value="CDK28888.1"/>
    <property type="molecule type" value="Genomic_DNA"/>
</dbReference>
<name>W6MR98_9ASCO</name>
<dbReference type="Pfam" id="PF00005">
    <property type="entry name" value="ABC_tran"/>
    <property type="match status" value="2"/>
</dbReference>
<gene>
    <name evidence="10" type="ORF">KUCA_T00004873001</name>
</gene>
<keyword evidence="5" id="KW-0067">ATP-binding</keyword>
<evidence type="ECO:0000259" key="9">
    <source>
        <dbReference type="PROSITE" id="PS50893"/>
    </source>
</evidence>
<keyword evidence="6 8" id="KW-1133">Transmembrane helix</keyword>
<evidence type="ECO:0000256" key="4">
    <source>
        <dbReference type="ARBA" id="ARBA00022741"/>
    </source>
</evidence>
<feature type="transmembrane region" description="Helical" evidence="8">
    <location>
        <begin position="1050"/>
        <end position="1067"/>
    </location>
</feature>
<dbReference type="InterPro" id="IPR003593">
    <property type="entry name" value="AAA+_ATPase"/>
</dbReference>
<dbReference type="GO" id="GO:0016887">
    <property type="term" value="F:ATP hydrolysis activity"/>
    <property type="evidence" value="ECO:0007669"/>
    <property type="project" value="InterPro"/>
</dbReference>
<dbReference type="Pfam" id="PF01061">
    <property type="entry name" value="ABC2_membrane"/>
    <property type="match status" value="2"/>
</dbReference>
<dbReference type="OrthoDB" id="66620at2759"/>
<dbReference type="InterPro" id="IPR013525">
    <property type="entry name" value="ABC2_TM"/>
</dbReference>
<dbReference type="InterPro" id="IPR027417">
    <property type="entry name" value="P-loop_NTPase"/>
</dbReference>
<dbReference type="GO" id="GO:0140359">
    <property type="term" value="F:ABC-type transporter activity"/>
    <property type="evidence" value="ECO:0007669"/>
    <property type="project" value="InterPro"/>
</dbReference>
<evidence type="ECO:0000256" key="1">
    <source>
        <dbReference type="ARBA" id="ARBA00004141"/>
    </source>
</evidence>
<dbReference type="PANTHER" id="PTHR48041">
    <property type="entry name" value="ABC TRANSPORTER G FAMILY MEMBER 28"/>
    <property type="match status" value="1"/>
</dbReference>
<protein>
    <recommendedName>
        <fullName evidence="9">ABC transporter domain-containing protein</fullName>
    </recommendedName>
</protein>
<sequence length="1298" mass="144835">MQNQPETGVSPMFIPESERVSLSVRNLNVYIKKQSKFTDFGQRLFRSKDLEHDGNGIKKVLDDVNLDVSPGEVIAVLGESGSGKTTLLNTLAHRVQTGSTFGIDGVIQYGDTSDIQKLRYAYLLQTDMFLPTLTLYELLKFAADLKLPEVYTRQEKELLIETILDNLGLNFLRDEVICDSLGRMSLSGGERRLVSLALQLLNKPSLLFLDEPTTGLDANKAYKMMSVVHSLAKDFGITCVLTIHQPRTEILEKLDKLCLLAKGGRTISYGSLQDSIDHFAKQGFELPAHVNVADFLIDLSVRDFSSPENELISQKRINELACVWKQIEAETLAPVPPISKESKFKSAQNKKVGLVRETMVLTKRSFVLAMRDKFSLITLNGGLILLSIVCGWLFYKPGNDLGAIRTKQSQLYAVLEVIGFSPMTYEIARLWTGAGKIFFRERSEGIISVTGWVVSRRLAQFWIEDFPISLAFSLITYFMFGLRIEGSASYFMIYFATCLLVYSAGAGCGIMCFSLGRDIGTSGLVSNIFYQVQNSACGFFINAKTMPVYVRWIKYLAYFWYAFGALCSSQFTNWEGSCASSDEECTGDYVLQTLGYGRHWVPLPLCILLAFYVGFLTIGVVLLYFRPNEVSMSTPKDKPSIFRRILGKTKSNKADQEVATELSRVPVSLPSEGLDIRVSISLWVLPVGLDLGIPTIIYNWVIYKLKGKSGVRKQRQKAVENGRFIKQLLDDVNVTFKPGTVNAIMGPSGSGKSTLLNFIAGRSSAQSKFYSSGNITLNNVRLPEGSTLEDICSYVVQHNDDLLPTLTVKETLRSQARLRMKDASNIEPFIQKLIYRMGLEPSENVLVGDDVTKGISGGEKKRLAIAIQLLDDSQVLLLDEPTSGLDSATSASILELLGSLATEFNKTIILTIHQPKYELFEQFGEIVLLTKGGRVAYNGKVTGIIEYFMSQGFECPRYSNFADYILDIVSKDTMIGTNETPDEADARVKGIISFWESQRSKEIPEYKEGTLKDFEHTEKTRFGLKRSLPAVLRRDFLTTFRNRTIIDTRFIQILALCVVHSLFFAPLKSSYDGISNRLGLIQEIANLYYVGFISNVTAFPGARNVFYMESEDGIYGVTSFFVSYLALELPFEIVGSILFSIFIVLVIGLPRTAGMFFITVFNSFAMLNAGDTLGITINIIFTQEDLAFNVMANLSIVAIFMAGTMSIHMPSFFQAWNWLNPTMYAVKLMATLGFDDQHFSCEYGETCSLTTGSAVLDEYKMHCDIAVYSGVLVALIVGYRLVAYCLLVARMKLNKKIV</sequence>
<dbReference type="InterPro" id="IPR017871">
    <property type="entry name" value="ABC_transporter-like_CS"/>
</dbReference>
<keyword evidence="3 8" id="KW-0812">Transmembrane</keyword>
<dbReference type="Gene3D" id="3.40.50.300">
    <property type="entry name" value="P-loop containing nucleotide triphosphate hydrolases"/>
    <property type="match status" value="2"/>
</dbReference>
<evidence type="ECO:0000256" key="8">
    <source>
        <dbReference type="SAM" id="Phobius"/>
    </source>
</evidence>
<feature type="transmembrane region" description="Helical" evidence="8">
    <location>
        <begin position="374"/>
        <end position="395"/>
    </location>
</feature>
<dbReference type="PROSITE" id="PS50893">
    <property type="entry name" value="ABC_TRANSPORTER_2"/>
    <property type="match status" value="2"/>
</dbReference>
<evidence type="ECO:0000313" key="10">
    <source>
        <dbReference type="EMBL" id="CDK28888.1"/>
    </source>
</evidence>
<dbReference type="InterPro" id="IPR003439">
    <property type="entry name" value="ABC_transporter-like_ATP-bd"/>
</dbReference>
<feature type="transmembrane region" description="Helical" evidence="8">
    <location>
        <begin position="680"/>
        <end position="703"/>
    </location>
</feature>
<keyword evidence="11" id="KW-1185">Reference proteome</keyword>
<dbReference type="HOGENOM" id="CLU_000604_57_4_1"/>
<evidence type="ECO:0000256" key="5">
    <source>
        <dbReference type="ARBA" id="ARBA00022840"/>
    </source>
</evidence>
<dbReference type="STRING" id="1382522.W6MR98"/>
<dbReference type="SUPFAM" id="SSF52540">
    <property type="entry name" value="P-loop containing nucleoside triphosphate hydrolases"/>
    <property type="match status" value="2"/>
</dbReference>
<reference evidence="10" key="2">
    <citation type="submission" date="2014-02" db="EMBL/GenBank/DDBJ databases">
        <title>Complete DNA sequence of /Kuraishia capsulata/ illustrates novel genomic features among budding yeasts (/Saccharomycotina/).</title>
        <authorList>
            <person name="Morales L."/>
            <person name="Noel B."/>
            <person name="Porcel B."/>
            <person name="Marcet-Houben M."/>
            <person name="Hullo M-F."/>
            <person name="Sacerdot C."/>
            <person name="Tekaia F."/>
            <person name="Leh-Louis V."/>
            <person name="Despons L."/>
            <person name="Khanna V."/>
            <person name="Aury J-M."/>
            <person name="Barbe V."/>
            <person name="Couloux A."/>
            <person name="Labadie K."/>
            <person name="Pelletier E."/>
            <person name="Souciet J-L."/>
            <person name="Boekhout T."/>
            <person name="Gabaldon T."/>
            <person name="Wincker P."/>
            <person name="Dujon B."/>
        </authorList>
    </citation>
    <scope>NUCLEOTIDE SEQUENCE</scope>
    <source>
        <strain evidence="10">CBS 1993</strain>
    </source>
</reference>
<organism evidence="10 11">
    <name type="scientific">Kuraishia capsulata CBS 1993</name>
    <dbReference type="NCBI Taxonomy" id="1382522"/>
    <lineage>
        <taxon>Eukaryota</taxon>
        <taxon>Fungi</taxon>
        <taxon>Dikarya</taxon>
        <taxon>Ascomycota</taxon>
        <taxon>Saccharomycotina</taxon>
        <taxon>Pichiomycetes</taxon>
        <taxon>Pichiales</taxon>
        <taxon>Pichiaceae</taxon>
        <taxon>Kuraishia</taxon>
    </lineage>
</organism>
<dbReference type="GO" id="GO:0005524">
    <property type="term" value="F:ATP binding"/>
    <property type="evidence" value="ECO:0007669"/>
    <property type="project" value="UniProtKB-KW"/>
</dbReference>
<feature type="transmembrane region" description="Helical" evidence="8">
    <location>
        <begin position="1137"/>
        <end position="1165"/>
    </location>
</feature>
<keyword evidence="7 8" id="KW-0472">Membrane</keyword>
<proteinExistence type="predicted"/>
<feature type="transmembrane region" description="Helical" evidence="8">
    <location>
        <begin position="466"/>
        <end position="484"/>
    </location>
</feature>
<keyword evidence="4" id="KW-0547">Nucleotide-binding</keyword>
<dbReference type="PROSITE" id="PS00211">
    <property type="entry name" value="ABC_TRANSPORTER_1"/>
    <property type="match status" value="2"/>
</dbReference>
<evidence type="ECO:0000313" key="11">
    <source>
        <dbReference type="Proteomes" id="UP000019384"/>
    </source>
</evidence>
<feature type="transmembrane region" description="Helical" evidence="8">
    <location>
        <begin position="601"/>
        <end position="625"/>
    </location>
</feature>
<keyword evidence="2" id="KW-0813">Transport</keyword>
<dbReference type="InterPro" id="IPR043926">
    <property type="entry name" value="ABCG_dom"/>
</dbReference>
<dbReference type="GO" id="GO:0016020">
    <property type="term" value="C:membrane"/>
    <property type="evidence" value="ECO:0007669"/>
    <property type="project" value="UniProtKB-SubCell"/>
</dbReference>
<dbReference type="Proteomes" id="UP000019384">
    <property type="component" value="Unassembled WGS sequence"/>
</dbReference>
<dbReference type="SMART" id="SM00382">
    <property type="entry name" value="AAA"/>
    <property type="match status" value="2"/>
</dbReference>
<feature type="domain" description="ABC transporter" evidence="9">
    <location>
        <begin position="711"/>
        <end position="957"/>
    </location>
</feature>
<evidence type="ECO:0000256" key="3">
    <source>
        <dbReference type="ARBA" id="ARBA00022692"/>
    </source>
</evidence>
<feature type="transmembrane region" description="Helical" evidence="8">
    <location>
        <begin position="1087"/>
        <end position="1106"/>
    </location>
</feature>